<dbReference type="EMBL" id="LSSL01001091">
    <property type="protein sequence ID" value="OLY83062.1"/>
    <property type="molecule type" value="Genomic_DNA"/>
</dbReference>
<proteinExistence type="predicted"/>
<comment type="caution">
    <text evidence="1">The sequence shown here is derived from an EMBL/GenBank/DDBJ whole genome shotgun (WGS) entry which is preliminary data.</text>
</comment>
<gene>
    <name evidence="1" type="ORF">AYI68_g2803</name>
</gene>
<sequence>MNPLDTSTELQGPHDVYLLALRWNINLKIITSGSQTIGPKIRTHVSSIYQIRPTLTAASCKTRYFRYSLSVQKTSNDHFNHLCMDDRNVVYGPTAIINYQSIASTGNEEHTIPQMMKISAF</sequence>
<organism evidence="1 2">
    <name type="scientific">Smittium mucronatum</name>
    <dbReference type="NCBI Taxonomy" id="133383"/>
    <lineage>
        <taxon>Eukaryota</taxon>
        <taxon>Fungi</taxon>
        <taxon>Fungi incertae sedis</taxon>
        <taxon>Zoopagomycota</taxon>
        <taxon>Kickxellomycotina</taxon>
        <taxon>Harpellomycetes</taxon>
        <taxon>Harpellales</taxon>
        <taxon>Legeriomycetaceae</taxon>
        <taxon>Smittium</taxon>
    </lineage>
</organism>
<evidence type="ECO:0000313" key="2">
    <source>
        <dbReference type="Proteomes" id="UP000187455"/>
    </source>
</evidence>
<accession>A0A1R0H1Q4</accession>
<reference evidence="1 2" key="1">
    <citation type="journal article" date="2016" name="Mol. Biol. Evol.">
        <title>Genome-Wide Survey of Gut Fungi (Harpellales) Reveals the First Horizontally Transferred Ubiquitin Gene from a Mosquito Host.</title>
        <authorList>
            <person name="Wang Y."/>
            <person name="White M.M."/>
            <person name="Kvist S."/>
            <person name="Moncalvo J.M."/>
        </authorList>
    </citation>
    <scope>NUCLEOTIDE SEQUENCE [LARGE SCALE GENOMIC DNA]</scope>
    <source>
        <strain evidence="1 2">ALG-7-W6</strain>
    </source>
</reference>
<protein>
    <submittedName>
        <fullName evidence="1">Uncharacterized protein</fullName>
    </submittedName>
</protein>
<name>A0A1R0H1Q4_9FUNG</name>
<dbReference type="AlphaFoldDB" id="A0A1R0H1Q4"/>
<keyword evidence="2" id="KW-1185">Reference proteome</keyword>
<evidence type="ECO:0000313" key="1">
    <source>
        <dbReference type="EMBL" id="OLY83062.1"/>
    </source>
</evidence>
<dbReference type="Proteomes" id="UP000187455">
    <property type="component" value="Unassembled WGS sequence"/>
</dbReference>